<dbReference type="AlphaFoldDB" id="A0A938XD17"/>
<evidence type="ECO:0000256" key="1">
    <source>
        <dbReference type="ARBA" id="ARBA00004976"/>
    </source>
</evidence>
<sequence>MDWNRELDRIVEEAELESMYGQVSEIEPELDFQLKRIAEHYGEGANPYRAGCEETARSLLIRILSDERLKEIHSAKYRVKTAESLIGKCIRKKAELPRLPGEDWDVEKYRPLCGDNYYKVITDLVGIRILIRYPQQWRMVHEWILDVFAPWKQDCVKDWEAAYPEEGAGNFLAEQPRLYVRYGNEISAYLVDGELPFRPTISKEGYCSLHYLVWYEGHYAEIQVRTIFDEAWGECTHDLVYNRHRNSGNRQELERLSVCLAAQTQSAGMLASLMYDMAFPGEDREEPAADGYLAGRIFKGPALQDEERR</sequence>
<name>A0A938XD17_9CLOT</name>
<accession>A0A938XD17</accession>
<reference evidence="3" key="2">
    <citation type="journal article" date="2021" name="Sci. Rep.">
        <title>The distribution of antibiotic resistance genes in chicken gut microbiota commensals.</title>
        <authorList>
            <person name="Juricova H."/>
            <person name="Matiasovicova J."/>
            <person name="Kubasova T."/>
            <person name="Cejkova D."/>
            <person name="Rychlik I."/>
        </authorList>
    </citation>
    <scope>NUCLEOTIDE SEQUENCE</scope>
    <source>
        <strain evidence="3">An582</strain>
    </source>
</reference>
<dbReference type="PANTHER" id="PTHR41773:SF1">
    <property type="entry name" value="RELA_SPOT DOMAIN-CONTAINING PROTEIN"/>
    <property type="match status" value="1"/>
</dbReference>
<reference evidence="3" key="1">
    <citation type="submission" date="2020-08" db="EMBL/GenBank/DDBJ databases">
        <authorList>
            <person name="Cejkova D."/>
            <person name="Kubasova T."/>
            <person name="Jahodarova E."/>
            <person name="Rychlik I."/>
        </authorList>
    </citation>
    <scope>NUCLEOTIDE SEQUENCE</scope>
    <source>
        <strain evidence="3">An582</strain>
    </source>
</reference>
<evidence type="ECO:0000313" key="4">
    <source>
        <dbReference type="Proteomes" id="UP000705508"/>
    </source>
</evidence>
<comment type="pathway">
    <text evidence="1">Purine metabolism; ppGpp biosynthesis; ppGpp from GTP: step 1/2.</text>
</comment>
<comment type="caution">
    <text evidence="3">The sequence shown here is derived from an EMBL/GenBank/DDBJ whole genome shotgun (WGS) entry which is preliminary data.</text>
</comment>
<organism evidence="3 4">
    <name type="scientific">Mordavella massiliensis</name>
    <dbReference type="NCBI Taxonomy" id="1871024"/>
    <lineage>
        <taxon>Bacteria</taxon>
        <taxon>Bacillati</taxon>
        <taxon>Bacillota</taxon>
        <taxon>Clostridia</taxon>
        <taxon>Eubacteriales</taxon>
        <taxon>Clostridiaceae</taxon>
        <taxon>Mordavella</taxon>
    </lineage>
</organism>
<dbReference type="SMART" id="SM00954">
    <property type="entry name" value="RelA_SpoT"/>
    <property type="match status" value="1"/>
</dbReference>
<dbReference type="SUPFAM" id="SSF81301">
    <property type="entry name" value="Nucleotidyltransferase"/>
    <property type="match status" value="1"/>
</dbReference>
<dbReference type="GO" id="GO:0015969">
    <property type="term" value="P:guanosine tetraphosphate metabolic process"/>
    <property type="evidence" value="ECO:0007669"/>
    <property type="project" value="InterPro"/>
</dbReference>
<dbReference type="Proteomes" id="UP000705508">
    <property type="component" value="Unassembled WGS sequence"/>
</dbReference>
<dbReference type="EMBL" id="JACJKS010000021">
    <property type="protein sequence ID" value="MBM6949251.1"/>
    <property type="molecule type" value="Genomic_DNA"/>
</dbReference>
<dbReference type="CDD" id="cd05399">
    <property type="entry name" value="NT_Rel-Spo_like"/>
    <property type="match status" value="1"/>
</dbReference>
<dbReference type="RefSeq" id="WP_204907251.1">
    <property type="nucleotide sequence ID" value="NZ_JACJKS010000021.1"/>
</dbReference>
<proteinExistence type="predicted"/>
<dbReference type="Gene3D" id="3.30.460.10">
    <property type="entry name" value="Beta Polymerase, domain 2"/>
    <property type="match status" value="1"/>
</dbReference>
<dbReference type="Pfam" id="PF04607">
    <property type="entry name" value="RelA_SpoT"/>
    <property type="match status" value="1"/>
</dbReference>
<evidence type="ECO:0000313" key="3">
    <source>
        <dbReference type="EMBL" id="MBM6949251.1"/>
    </source>
</evidence>
<protein>
    <submittedName>
        <fullName evidence="3">RelA/SpoT domain-containing protein</fullName>
    </submittedName>
</protein>
<evidence type="ECO:0000259" key="2">
    <source>
        <dbReference type="SMART" id="SM00954"/>
    </source>
</evidence>
<dbReference type="PANTHER" id="PTHR41773">
    <property type="entry name" value="GTP PYROPHOSPHATASE-RELATED"/>
    <property type="match status" value="1"/>
</dbReference>
<dbReference type="InterPro" id="IPR007685">
    <property type="entry name" value="RelA_SpoT"/>
</dbReference>
<dbReference type="InterPro" id="IPR043519">
    <property type="entry name" value="NT_sf"/>
</dbReference>
<gene>
    <name evidence="3" type="ORF">H6A20_11410</name>
</gene>
<feature type="domain" description="RelA/SpoT" evidence="2">
    <location>
        <begin position="77"/>
        <end position="247"/>
    </location>
</feature>